<feature type="transmembrane region" description="Helical" evidence="1">
    <location>
        <begin position="7"/>
        <end position="23"/>
    </location>
</feature>
<sequence>MDQWLRYVSIISMLVFGSIELYFGLRYGVWSLEVLIGFGAALALFLLTLKPSQDKQHRTRMKH</sequence>
<keyword evidence="1" id="KW-1133">Transmembrane helix</keyword>
<evidence type="ECO:0000313" key="3">
    <source>
        <dbReference type="Proteomes" id="UP001556040"/>
    </source>
</evidence>
<keyword evidence="3" id="KW-1185">Reference proteome</keyword>
<accession>A0ABV3Q4M6</accession>
<organism evidence="2 3">
    <name type="scientific">Jeotgalibacillus marinus</name>
    <dbReference type="NCBI Taxonomy" id="86667"/>
    <lineage>
        <taxon>Bacteria</taxon>
        <taxon>Bacillati</taxon>
        <taxon>Bacillota</taxon>
        <taxon>Bacilli</taxon>
        <taxon>Bacillales</taxon>
        <taxon>Caryophanaceae</taxon>
        <taxon>Jeotgalibacillus</taxon>
    </lineage>
</organism>
<dbReference type="Proteomes" id="UP001556040">
    <property type="component" value="Unassembled WGS sequence"/>
</dbReference>
<protein>
    <submittedName>
        <fullName evidence="2">Uncharacterized protein</fullName>
    </submittedName>
</protein>
<evidence type="ECO:0000256" key="1">
    <source>
        <dbReference type="SAM" id="Phobius"/>
    </source>
</evidence>
<gene>
    <name evidence="2" type="ORF">AB1471_10920</name>
</gene>
<proteinExistence type="predicted"/>
<keyword evidence="1" id="KW-0472">Membrane</keyword>
<keyword evidence="1" id="KW-0812">Transmembrane</keyword>
<evidence type="ECO:0000313" key="2">
    <source>
        <dbReference type="EMBL" id="MEW9502306.1"/>
    </source>
</evidence>
<reference evidence="2 3" key="1">
    <citation type="journal article" date="1979" name="Int. J. Syst. Evol. Microbiol.">
        <title>Bacillus globisporus subsp. marinus subsp. nov.</title>
        <authorList>
            <person name="Liu H."/>
        </authorList>
    </citation>
    <scope>NUCLEOTIDE SEQUENCE [LARGE SCALE GENOMIC DNA]</scope>
    <source>
        <strain evidence="2 3">DSM 1297</strain>
    </source>
</reference>
<comment type="caution">
    <text evidence="2">The sequence shown here is derived from an EMBL/GenBank/DDBJ whole genome shotgun (WGS) entry which is preliminary data.</text>
</comment>
<dbReference type="RefSeq" id="WP_367779799.1">
    <property type="nucleotide sequence ID" value="NZ_JBFMIA010000009.1"/>
</dbReference>
<feature type="transmembrane region" description="Helical" evidence="1">
    <location>
        <begin position="29"/>
        <end position="49"/>
    </location>
</feature>
<dbReference type="EMBL" id="JBFMIA010000009">
    <property type="protein sequence ID" value="MEW9502306.1"/>
    <property type="molecule type" value="Genomic_DNA"/>
</dbReference>
<name>A0ABV3Q4M6_9BACL</name>